<keyword evidence="1" id="KW-1133">Transmembrane helix</keyword>
<proteinExistence type="predicted"/>
<comment type="caution">
    <text evidence="2">The sequence shown here is derived from an EMBL/GenBank/DDBJ whole genome shotgun (WGS) entry which is preliminary data.</text>
</comment>
<accession>A0A245ZSW2</accession>
<reference evidence="2 3" key="1">
    <citation type="submission" date="2017-03" db="EMBL/GenBank/DDBJ databases">
        <title>Genome sequence of Sphingomonas mucosissima DSM 17494.</title>
        <authorList>
            <person name="Poehlein A."/>
            <person name="Wuebbeler J.H."/>
            <person name="Steinbuechel A."/>
            <person name="Daniel R."/>
        </authorList>
    </citation>
    <scope>NUCLEOTIDE SEQUENCE [LARGE SCALE GENOMIC DNA]</scope>
    <source>
        <strain evidence="2 3">DSM 17494</strain>
    </source>
</reference>
<keyword evidence="3" id="KW-1185">Reference proteome</keyword>
<evidence type="ECO:0000256" key="1">
    <source>
        <dbReference type="SAM" id="Phobius"/>
    </source>
</evidence>
<dbReference type="Proteomes" id="UP000197783">
    <property type="component" value="Unassembled WGS sequence"/>
</dbReference>
<protein>
    <submittedName>
        <fullName evidence="2">Uncharacterized protein</fullName>
    </submittedName>
</protein>
<keyword evidence="1" id="KW-0472">Membrane</keyword>
<evidence type="ECO:0000313" key="3">
    <source>
        <dbReference type="Proteomes" id="UP000197783"/>
    </source>
</evidence>
<dbReference type="EMBL" id="NBBJ01000001">
    <property type="protein sequence ID" value="OWK32825.1"/>
    <property type="molecule type" value="Genomic_DNA"/>
</dbReference>
<organism evidence="2 3">
    <name type="scientific">Sphingomonas mucosissima</name>
    <dbReference type="NCBI Taxonomy" id="370959"/>
    <lineage>
        <taxon>Bacteria</taxon>
        <taxon>Pseudomonadati</taxon>
        <taxon>Pseudomonadota</taxon>
        <taxon>Alphaproteobacteria</taxon>
        <taxon>Sphingomonadales</taxon>
        <taxon>Sphingomonadaceae</taxon>
        <taxon>Sphingomonas</taxon>
    </lineage>
</organism>
<dbReference type="AlphaFoldDB" id="A0A245ZSW2"/>
<evidence type="ECO:0000313" key="2">
    <source>
        <dbReference type="EMBL" id="OWK32825.1"/>
    </source>
</evidence>
<dbReference type="OrthoDB" id="7585218at2"/>
<gene>
    <name evidence="2" type="ORF">SPMU_11670</name>
</gene>
<sequence>MVGAAVFVYGLLVSFIFSGASQNAKLKRPNPPMVTYLGYVLVGVTAGVSLLLFAHAIGLSIGQPLIALTL</sequence>
<keyword evidence="1" id="KW-0812">Transmembrane</keyword>
<name>A0A245ZSW2_9SPHN</name>
<feature type="transmembrane region" description="Helical" evidence="1">
    <location>
        <begin position="36"/>
        <end position="61"/>
    </location>
</feature>
<feature type="transmembrane region" description="Helical" evidence="1">
    <location>
        <begin position="6"/>
        <end position="24"/>
    </location>
</feature>